<proteinExistence type="predicted"/>
<dbReference type="AlphaFoldDB" id="A0A5D3AQY2"/>
<keyword evidence="2" id="KW-1185">Reference proteome</keyword>
<reference evidence="1 2" key="1">
    <citation type="submission" date="2017-05" db="EMBL/GenBank/DDBJ databases">
        <title>The Genome Sequence of Tsuchiyaea wingfieldii DSM 27421.</title>
        <authorList>
            <person name="Cuomo C."/>
            <person name="Passer A."/>
            <person name="Billmyre B."/>
            <person name="Heitman J."/>
        </authorList>
    </citation>
    <scope>NUCLEOTIDE SEQUENCE [LARGE SCALE GENOMIC DNA]</scope>
    <source>
        <strain evidence="1 2">DSM 27421</strain>
    </source>
</reference>
<protein>
    <submittedName>
        <fullName evidence="1">Uncharacterized protein</fullName>
    </submittedName>
</protein>
<dbReference type="Proteomes" id="UP000322245">
    <property type="component" value="Unassembled WGS sequence"/>
</dbReference>
<comment type="caution">
    <text evidence="1">The sequence shown here is derived from an EMBL/GenBank/DDBJ whole genome shotgun (WGS) entry which is preliminary data.</text>
</comment>
<organism evidence="1 2">
    <name type="scientific">Cryptococcus floricola</name>
    <dbReference type="NCBI Taxonomy" id="2591691"/>
    <lineage>
        <taxon>Eukaryota</taxon>
        <taxon>Fungi</taxon>
        <taxon>Dikarya</taxon>
        <taxon>Basidiomycota</taxon>
        <taxon>Agaricomycotina</taxon>
        <taxon>Tremellomycetes</taxon>
        <taxon>Tremellales</taxon>
        <taxon>Cryptococcaceae</taxon>
        <taxon>Cryptococcus</taxon>
    </lineage>
</organism>
<name>A0A5D3AQY2_9TREE</name>
<dbReference type="EMBL" id="NIDF01000156">
    <property type="protein sequence ID" value="TYJ52116.1"/>
    <property type="molecule type" value="Genomic_DNA"/>
</dbReference>
<gene>
    <name evidence="1" type="ORF">B9479_007296</name>
</gene>
<evidence type="ECO:0000313" key="1">
    <source>
        <dbReference type="EMBL" id="TYJ52116.1"/>
    </source>
</evidence>
<accession>A0A5D3AQY2</accession>
<evidence type="ECO:0000313" key="2">
    <source>
        <dbReference type="Proteomes" id="UP000322245"/>
    </source>
</evidence>
<sequence>MSSISTEKPTLSVLVLDEKTDLESVLSVYREQSLASHAAAAAHVGKRTSIQPNIASDYLPKSQAPPGFIFTCVTHGNWLRGSHFSDTKTYIHVSRNPDGPHPASAADVRTLSSLLQSSYNSNDFESPRRVDKDLGEDIAALCSEHAKYEGFVQIKFDSVLAFWLAKRAAERAGGVWLKREDGSQTITPGVKTYVDTCGRTRRSASTDFRHLLNRKK</sequence>